<dbReference type="InterPro" id="IPR037079">
    <property type="entry name" value="AF2212/PG0164-like_sf"/>
</dbReference>
<evidence type="ECO:0000313" key="1">
    <source>
        <dbReference type="EMBL" id="MBA8846614.1"/>
    </source>
</evidence>
<dbReference type="InterPro" id="IPR015018">
    <property type="entry name" value="DUF1905"/>
</dbReference>
<evidence type="ECO:0000313" key="2">
    <source>
        <dbReference type="Proteomes" id="UP000585905"/>
    </source>
</evidence>
<dbReference type="Gene3D" id="2.40.30.100">
    <property type="entry name" value="AF2212/PG0164-like"/>
    <property type="match status" value="1"/>
</dbReference>
<accession>A0A839E8T8</accession>
<dbReference type="SUPFAM" id="SSF141694">
    <property type="entry name" value="AF2212/PG0164-like"/>
    <property type="match status" value="1"/>
</dbReference>
<sequence>MPVAFDFDAALFEWSGNAAWHFVAVPEPISDEIAARMEGFTRGFGSVRVKVRIGGTEWATSVFPDSTTGCYLLPVKKAVRQAEGLAAGSTARVHLELADMRP</sequence>
<dbReference type="EMBL" id="JACGWX010000001">
    <property type="protein sequence ID" value="MBA8846614.1"/>
    <property type="molecule type" value="Genomic_DNA"/>
</dbReference>
<evidence type="ECO:0008006" key="3">
    <source>
        <dbReference type="Google" id="ProtNLM"/>
    </source>
</evidence>
<dbReference type="AlphaFoldDB" id="A0A839E8T8"/>
<reference evidence="1 2" key="1">
    <citation type="submission" date="2020-07" db="EMBL/GenBank/DDBJ databases">
        <title>Sequencing the genomes of 1000 actinobacteria strains.</title>
        <authorList>
            <person name="Klenk H.-P."/>
        </authorList>
    </citation>
    <scope>NUCLEOTIDE SEQUENCE [LARGE SCALE GENOMIC DNA]</scope>
    <source>
        <strain evidence="1 2">DSM 19663</strain>
    </source>
</reference>
<keyword evidence="2" id="KW-1185">Reference proteome</keyword>
<organism evidence="1 2">
    <name type="scientific">Microcella alkalica</name>
    <dbReference type="NCBI Taxonomy" id="355930"/>
    <lineage>
        <taxon>Bacteria</taxon>
        <taxon>Bacillati</taxon>
        <taxon>Actinomycetota</taxon>
        <taxon>Actinomycetes</taxon>
        <taxon>Micrococcales</taxon>
        <taxon>Microbacteriaceae</taxon>
        <taxon>Microcella</taxon>
    </lineage>
</organism>
<dbReference type="Pfam" id="PF08922">
    <property type="entry name" value="DUF1905"/>
    <property type="match status" value="1"/>
</dbReference>
<name>A0A839E8T8_9MICO</name>
<gene>
    <name evidence="1" type="ORF">FHX53_000178</name>
</gene>
<protein>
    <recommendedName>
        <fullName evidence="3">DUF1905 domain-containing protein</fullName>
    </recommendedName>
</protein>
<dbReference type="Proteomes" id="UP000585905">
    <property type="component" value="Unassembled WGS sequence"/>
</dbReference>
<proteinExistence type="predicted"/>
<dbReference type="RefSeq" id="WP_182489331.1">
    <property type="nucleotide sequence ID" value="NZ_BAAAOV010000003.1"/>
</dbReference>
<comment type="caution">
    <text evidence="1">The sequence shown here is derived from an EMBL/GenBank/DDBJ whole genome shotgun (WGS) entry which is preliminary data.</text>
</comment>